<evidence type="ECO:0000313" key="1">
    <source>
        <dbReference type="EMBL" id="GHH20620.1"/>
    </source>
</evidence>
<keyword evidence="2" id="KW-1185">Reference proteome</keyword>
<reference evidence="2" key="1">
    <citation type="journal article" date="2019" name="Int. J. Syst. Evol. Microbiol.">
        <title>The Global Catalogue of Microorganisms (GCM) 10K type strain sequencing project: providing services to taxonomists for standard genome sequencing and annotation.</title>
        <authorList>
            <consortium name="The Broad Institute Genomics Platform"/>
            <consortium name="The Broad Institute Genome Sequencing Center for Infectious Disease"/>
            <person name="Wu L."/>
            <person name="Ma J."/>
        </authorList>
    </citation>
    <scope>NUCLEOTIDE SEQUENCE [LARGE SCALE GENOMIC DNA]</scope>
    <source>
        <strain evidence="2">CGMCC 1.8957</strain>
    </source>
</reference>
<accession>A0ABQ3LN99</accession>
<proteinExistence type="predicted"/>
<sequence length="162" mass="17516">MLMAASLLLQFSVATMGLIAHPYTTLSVYRSSRPRSGPETEQAHWAVQPTAKQIAAMPAAHITGGARAMVYCKVAARGTLTGCTIEAVEPHRQEVRSSALGATSLYRLTAEDRLKVRESKKPPYVALVLVFPDKRGRLPTDCNPAFACAPYIIGPPRGKPRS</sequence>
<gene>
    <name evidence="1" type="ORF">GCM10008023_28720</name>
</gene>
<protein>
    <submittedName>
        <fullName evidence="1">Uncharacterized protein</fullName>
    </submittedName>
</protein>
<dbReference type="EMBL" id="BNAQ01000004">
    <property type="protein sequence ID" value="GHH20620.1"/>
    <property type="molecule type" value="Genomic_DNA"/>
</dbReference>
<name>A0ABQ3LN99_9SPHN</name>
<comment type="caution">
    <text evidence="1">The sequence shown here is derived from an EMBL/GenBank/DDBJ whole genome shotgun (WGS) entry which is preliminary data.</text>
</comment>
<dbReference type="Proteomes" id="UP000652430">
    <property type="component" value="Unassembled WGS sequence"/>
</dbReference>
<evidence type="ECO:0000313" key="2">
    <source>
        <dbReference type="Proteomes" id="UP000652430"/>
    </source>
</evidence>
<organism evidence="1 2">
    <name type="scientific">Sphingomonas glacialis</name>
    <dbReference type="NCBI Taxonomy" id="658225"/>
    <lineage>
        <taxon>Bacteria</taxon>
        <taxon>Pseudomonadati</taxon>
        <taxon>Pseudomonadota</taxon>
        <taxon>Alphaproteobacteria</taxon>
        <taxon>Sphingomonadales</taxon>
        <taxon>Sphingomonadaceae</taxon>
        <taxon>Sphingomonas</taxon>
    </lineage>
</organism>